<sequence>MAANAPPSDDVDYFQSVPWAAALLAQPAVVPFTPISRLEGEMAVSSQTQDQLFRRSLNNDDTIPRCLGFYHDTARQVIDAIAKEDPPTSLRLLINSVSLFFDLQPGVNGFNGTAHGGLITSLMDEAMGSLLLVNSTVQATIQSEDKALPQGILNLANLRVLTAAMNVRFQKPVKTPGLVLVTATFVKTEKRKIFLDVRLRDEHGIENACCDGLWMALPRRKL</sequence>
<reference evidence="2" key="1">
    <citation type="submission" date="2022-07" db="EMBL/GenBank/DDBJ databases">
        <title>Fungi with potential for degradation of polypropylene.</title>
        <authorList>
            <person name="Gostincar C."/>
        </authorList>
    </citation>
    <scope>NUCLEOTIDE SEQUENCE</scope>
    <source>
        <strain evidence="2">EXF-13308</strain>
    </source>
</reference>
<dbReference type="AlphaFoldDB" id="A0AA38RFX4"/>
<keyword evidence="3" id="KW-1185">Reference proteome</keyword>
<evidence type="ECO:0000313" key="3">
    <source>
        <dbReference type="Proteomes" id="UP001174694"/>
    </source>
</evidence>
<name>A0AA38RFX4_9PEZI</name>
<dbReference type="EMBL" id="JANBVO010000014">
    <property type="protein sequence ID" value="KAJ9145343.1"/>
    <property type="molecule type" value="Genomic_DNA"/>
</dbReference>
<dbReference type="InterPro" id="IPR052061">
    <property type="entry name" value="PTE-AB_protein"/>
</dbReference>
<dbReference type="InterPro" id="IPR029069">
    <property type="entry name" value="HotDog_dom_sf"/>
</dbReference>
<dbReference type="PANTHER" id="PTHR47260">
    <property type="entry name" value="UPF0644 PROTEIN PB2B4.06"/>
    <property type="match status" value="1"/>
</dbReference>
<dbReference type="Proteomes" id="UP001174694">
    <property type="component" value="Unassembled WGS sequence"/>
</dbReference>
<comment type="caution">
    <text evidence="2">The sequence shown here is derived from an EMBL/GenBank/DDBJ whole genome shotgun (WGS) entry which is preliminary data.</text>
</comment>
<dbReference type="PANTHER" id="PTHR47260:SF6">
    <property type="entry name" value="THIOESTERASE DOMAIN-CONTAINING PROTEIN"/>
    <property type="match status" value="1"/>
</dbReference>
<dbReference type="SUPFAM" id="SSF54637">
    <property type="entry name" value="Thioesterase/thiol ester dehydrase-isomerase"/>
    <property type="match status" value="1"/>
</dbReference>
<protein>
    <recommendedName>
        <fullName evidence="1">Thioesterase domain-containing protein</fullName>
    </recommendedName>
</protein>
<dbReference type="CDD" id="cd03443">
    <property type="entry name" value="PaaI_thioesterase"/>
    <property type="match status" value="1"/>
</dbReference>
<dbReference type="Pfam" id="PF03061">
    <property type="entry name" value="4HBT"/>
    <property type="match status" value="1"/>
</dbReference>
<gene>
    <name evidence="2" type="ORF">NKR23_g5380</name>
</gene>
<evidence type="ECO:0000259" key="1">
    <source>
        <dbReference type="Pfam" id="PF03061"/>
    </source>
</evidence>
<dbReference type="InterPro" id="IPR006683">
    <property type="entry name" value="Thioestr_dom"/>
</dbReference>
<dbReference type="Gene3D" id="3.10.129.10">
    <property type="entry name" value="Hotdog Thioesterase"/>
    <property type="match status" value="1"/>
</dbReference>
<accession>A0AA38RFX4</accession>
<proteinExistence type="predicted"/>
<feature type="domain" description="Thioesterase" evidence="1">
    <location>
        <begin position="111"/>
        <end position="205"/>
    </location>
</feature>
<organism evidence="2 3">
    <name type="scientific">Pleurostoma richardsiae</name>
    <dbReference type="NCBI Taxonomy" id="41990"/>
    <lineage>
        <taxon>Eukaryota</taxon>
        <taxon>Fungi</taxon>
        <taxon>Dikarya</taxon>
        <taxon>Ascomycota</taxon>
        <taxon>Pezizomycotina</taxon>
        <taxon>Sordariomycetes</taxon>
        <taxon>Sordariomycetidae</taxon>
        <taxon>Calosphaeriales</taxon>
        <taxon>Pleurostomataceae</taxon>
        <taxon>Pleurostoma</taxon>
    </lineage>
</organism>
<evidence type="ECO:0000313" key="2">
    <source>
        <dbReference type="EMBL" id="KAJ9145343.1"/>
    </source>
</evidence>